<dbReference type="EC" id="3.5.1.88" evidence="2"/>
<comment type="function">
    <text evidence="2">Removes the formyl group from the N-terminal Met of newly synthesized proteins. Requires at least a dipeptide for an efficient rate of reaction. N-terminal L-methionine is a prerequisite for activity but the enzyme has broad specificity at other positions.</text>
</comment>
<evidence type="ECO:0000256" key="2">
    <source>
        <dbReference type="HAMAP-Rule" id="MF_00163"/>
    </source>
</evidence>
<reference evidence="3 4" key="1">
    <citation type="journal article" date="2016" name="Nat. Commun.">
        <title>Thousands of microbial genomes shed light on interconnected biogeochemical processes in an aquifer system.</title>
        <authorList>
            <person name="Anantharaman K."/>
            <person name="Brown C.T."/>
            <person name="Hug L.A."/>
            <person name="Sharon I."/>
            <person name="Castelle C.J."/>
            <person name="Probst A.J."/>
            <person name="Thomas B.C."/>
            <person name="Singh A."/>
            <person name="Wilkins M.J."/>
            <person name="Karaoz U."/>
            <person name="Brodie E.L."/>
            <person name="Williams K.H."/>
            <person name="Hubbard S.S."/>
            <person name="Banfield J.F."/>
        </authorList>
    </citation>
    <scope>NUCLEOTIDE SEQUENCE [LARGE SCALE GENOMIC DNA]</scope>
</reference>
<name>A0A1F7X485_9BACT</name>
<dbReference type="PRINTS" id="PR01576">
    <property type="entry name" value="PDEFORMYLASE"/>
</dbReference>
<comment type="cofactor">
    <cofactor evidence="2">
        <name>Fe(2+)</name>
        <dbReference type="ChEBI" id="CHEBI:29033"/>
    </cofactor>
    <text evidence="2">Binds 1 Fe(2+) ion.</text>
</comment>
<dbReference type="InterPro" id="IPR023635">
    <property type="entry name" value="Peptide_deformylase"/>
</dbReference>
<dbReference type="PANTHER" id="PTHR10458:SF22">
    <property type="entry name" value="PEPTIDE DEFORMYLASE"/>
    <property type="match status" value="1"/>
</dbReference>
<dbReference type="EMBL" id="MGFQ01000021">
    <property type="protein sequence ID" value="OGM09519.1"/>
    <property type="molecule type" value="Genomic_DNA"/>
</dbReference>
<accession>A0A1F7X485</accession>
<keyword evidence="2" id="KW-0648">Protein biosynthesis</keyword>
<gene>
    <name evidence="2" type="primary">def</name>
    <name evidence="3" type="ORF">A2Z67_01590</name>
</gene>
<organism evidence="3 4">
    <name type="scientific">Candidatus Woesebacteria bacterium RBG_13_36_22</name>
    <dbReference type="NCBI Taxonomy" id="1802478"/>
    <lineage>
        <taxon>Bacteria</taxon>
        <taxon>Candidatus Woeseibacteriota</taxon>
    </lineage>
</organism>
<dbReference type="GO" id="GO:0042586">
    <property type="term" value="F:peptide deformylase activity"/>
    <property type="evidence" value="ECO:0007669"/>
    <property type="project" value="UniProtKB-UniRule"/>
</dbReference>
<dbReference type="PIRSF" id="PIRSF004749">
    <property type="entry name" value="Pep_def"/>
    <property type="match status" value="1"/>
</dbReference>
<proteinExistence type="inferred from homology"/>
<feature type="active site" evidence="2">
    <location>
        <position position="145"/>
    </location>
</feature>
<comment type="caution">
    <text evidence="3">The sequence shown here is derived from an EMBL/GenBank/DDBJ whole genome shotgun (WGS) entry which is preliminary data.</text>
</comment>
<comment type="similarity">
    <text evidence="1 2">Belongs to the polypeptide deformylase family.</text>
</comment>
<dbReference type="AlphaFoldDB" id="A0A1F7X485"/>
<dbReference type="InterPro" id="IPR036821">
    <property type="entry name" value="Peptide_deformylase_sf"/>
</dbReference>
<protein>
    <recommendedName>
        <fullName evidence="2">Peptide deformylase</fullName>
        <shortName evidence="2">PDF</shortName>
        <ecNumber evidence="2">3.5.1.88</ecNumber>
    </recommendedName>
    <alternativeName>
        <fullName evidence="2">Polypeptide deformylase</fullName>
    </alternativeName>
</protein>
<evidence type="ECO:0000256" key="1">
    <source>
        <dbReference type="ARBA" id="ARBA00010759"/>
    </source>
</evidence>
<keyword evidence="2" id="KW-0408">Iron</keyword>
<dbReference type="NCBIfam" id="TIGR00079">
    <property type="entry name" value="pept_deformyl"/>
    <property type="match status" value="1"/>
</dbReference>
<dbReference type="HAMAP" id="MF_00163">
    <property type="entry name" value="Pep_deformylase"/>
    <property type="match status" value="1"/>
</dbReference>
<keyword evidence="2" id="KW-0479">Metal-binding</keyword>
<dbReference type="PANTHER" id="PTHR10458">
    <property type="entry name" value="PEPTIDE DEFORMYLASE"/>
    <property type="match status" value="1"/>
</dbReference>
<evidence type="ECO:0000313" key="3">
    <source>
        <dbReference type="EMBL" id="OGM09519.1"/>
    </source>
</evidence>
<dbReference type="Pfam" id="PF01327">
    <property type="entry name" value="Pep_deformylase"/>
    <property type="match status" value="1"/>
</dbReference>
<dbReference type="CDD" id="cd00487">
    <property type="entry name" value="Pep_deformylase"/>
    <property type="match status" value="1"/>
</dbReference>
<dbReference type="Proteomes" id="UP000176939">
    <property type="component" value="Unassembled WGS sequence"/>
</dbReference>
<dbReference type="Gene3D" id="3.90.45.10">
    <property type="entry name" value="Peptide deformylase"/>
    <property type="match status" value="1"/>
</dbReference>
<sequence length="194" mass="22483">MAVRKTIQIGDPRLKDKNQIIKNFNDSKVKKVIKDLRDTMIKNDLVGMAAPQIGYNYQIFITQPRKTKARKLPKGDKLRVYINPKIVKFFIKENIIYEGCGSVLNGNLFGPVKRPKEIIIEAYDEKGGKFQVHCDGILARVIQHEYDHMTGVEFTEKIYDYKKLMAKEFYIKNIRNSKAQLQASNITIVEFKKV</sequence>
<keyword evidence="2" id="KW-0378">Hydrolase</keyword>
<dbReference type="GO" id="GO:0046872">
    <property type="term" value="F:metal ion binding"/>
    <property type="evidence" value="ECO:0007669"/>
    <property type="project" value="UniProtKB-KW"/>
</dbReference>
<feature type="binding site" evidence="2">
    <location>
        <position position="148"/>
    </location>
    <ligand>
        <name>Fe cation</name>
        <dbReference type="ChEBI" id="CHEBI:24875"/>
    </ligand>
</feature>
<feature type="binding site" evidence="2">
    <location>
        <position position="144"/>
    </location>
    <ligand>
        <name>Fe cation</name>
        <dbReference type="ChEBI" id="CHEBI:24875"/>
    </ligand>
</feature>
<evidence type="ECO:0000313" key="4">
    <source>
        <dbReference type="Proteomes" id="UP000176939"/>
    </source>
</evidence>
<comment type="catalytic activity">
    <reaction evidence="2">
        <text>N-terminal N-formyl-L-methionyl-[peptide] + H2O = N-terminal L-methionyl-[peptide] + formate</text>
        <dbReference type="Rhea" id="RHEA:24420"/>
        <dbReference type="Rhea" id="RHEA-COMP:10639"/>
        <dbReference type="Rhea" id="RHEA-COMP:10640"/>
        <dbReference type="ChEBI" id="CHEBI:15377"/>
        <dbReference type="ChEBI" id="CHEBI:15740"/>
        <dbReference type="ChEBI" id="CHEBI:49298"/>
        <dbReference type="ChEBI" id="CHEBI:64731"/>
        <dbReference type="EC" id="3.5.1.88"/>
    </reaction>
</comment>
<dbReference type="GO" id="GO:0006412">
    <property type="term" value="P:translation"/>
    <property type="evidence" value="ECO:0007669"/>
    <property type="project" value="UniProtKB-UniRule"/>
</dbReference>
<feature type="binding site" evidence="2">
    <location>
        <position position="100"/>
    </location>
    <ligand>
        <name>Fe cation</name>
        <dbReference type="ChEBI" id="CHEBI:24875"/>
    </ligand>
</feature>
<dbReference type="SUPFAM" id="SSF56420">
    <property type="entry name" value="Peptide deformylase"/>
    <property type="match status" value="1"/>
</dbReference>